<dbReference type="AlphaFoldDB" id="A0A1C3JRS9"/>
<feature type="transmembrane region" description="Helical" evidence="1">
    <location>
        <begin position="228"/>
        <end position="246"/>
    </location>
</feature>
<feature type="transmembrane region" description="Helical" evidence="1">
    <location>
        <begin position="181"/>
        <end position="199"/>
    </location>
</feature>
<feature type="transmembrane region" description="Helical" evidence="1">
    <location>
        <begin position="129"/>
        <end position="147"/>
    </location>
</feature>
<feature type="transmembrane region" description="Helical" evidence="1">
    <location>
        <begin position="28"/>
        <end position="53"/>
    </location>
</feature>
<reference evidence="3 4" key="2">
    <citation type="submission" date="2016-06" db="EMBL/GenBank/DDBJ databases">
        <authorList>
            <person name="Rodrigo-Torres L."/>
            <person name="Arahal D.R."/>
        </authorList>
    </citation>
    <scope>NUCLEOTIDE SEQUENCE [LARGE SCALE GENOMIC DNA]</scope>
    <source>
        <strain evidence="3 4">CECT 5116</strain>
    </source>
</reference>
<keyword evidence="1" id="KW-1133">Transmembrane helix</keyword>
<name>A0A1C3JRS9_9GAMM</name>
<organism evidence="2 5">
    <name type="scientific">Marinomonas gallaica</name>
    <dbReference type="NCBI Taxonomy" id="1806667"/>
    <lineage>
        <taxon>Bacteria</taxon>
        <taxon>Pseudomonadati</taxon>
        <taxon>Pseudomonadota</taxon>
        <taxon>Gammaproteobacteria</taxon>
        <taxon>Oceanospirillales</taxon>
        <taxon>Oceanospirillaceae</taxon>
        <taxon>Marinomonas</taxon>
    </lineage>
</organism>
<evidence type="ECO:0000313" key="2">
    <source>
        <dbReference type="EMBL" id="SBT17941.1"/>
    </source>
</evidence>
<gene>
    <name evidence="2" type="ORF">MGA5115_02058</name>
    <name evidence="3" type="ORF">MGA5116_01346</name>
</gene>
<feature type="transmembrane region" description="Helical" evidence="1">
    <location>
        <begin position="65"/>
        <end position="89"/>
    </location>
</feature>
<evidence type="ECO:0000313" key="4">
    <source>
        <dbReference type="Proteomes" id="UP000092840"/>
    </source>
</evidence>
<keyword evidence="4" id="KW-1185">Reference proteome</keyword>
<evidence type="ECO:0000313" key="3">
    <source>
        <dbReference type="EMBL" id="SBT20759.1"/>
    </source>
</evidence>
<evidence type="ECO:0008006" key="6">
    <source>
        <dbReference type="Google" id="ProtNLM"/>
    </source>
</evidence>
<dbReference type="Proteomes" id="UP000092871">
    <property type="component" value="Unassembled WGS sequence"/>
</dbReference>
<dbReference type="EMBL" id="FLRB01000008">
    <property type="protein sequence ID" value="SBT20759.1"/>
    <property type="molecule type" value="Genomic_DNA"/>
</dbReference>
<protein>
    <recommendedName>
        <fullName evidence="6">Nucleoside recognition</fullName>
    </recommendedName>
</protein>
<dbReference type="EMBL" id="FLRA01000014">
    <property type="protein sequence ID" value="SBT17941.1"/>
    <property type="molecule type" value="Genomic_DNA"/>
</dbReference>
<evidence type="ECO:0000313" key="5">
    <source>
        <dbReference type="Proteomes" id="UP000092871"/>
    </source>
</evidence>
<keyword evidence="1" id="KW-0472">Membrane</keyword>
<keyword evidence="1" id="KW-0812">Transmembrane</keyword>
<evidence type="ECO:0000256" key="1">
    <source>
        <dbReference type="SAM" id="Phobius"/>
    </source>
</evidence>
<accession>A0A1C3JRS9</accession>
<sequence length="317" mass="34515">MTGMNIVFRESGYLIKESGRVYWTLLKVMVPALLIVKGLDMLGGVTLLGHLLSPIMQLVGLPDEVGIVWATFMLTNIYAGMLVFFNLGIAENLSVAQVTVLGVLALLGHSLPVEGAVAKRMGVGWRATLALRFGGALVLGFILHQFYSHFDLLQQPSELLWQPPASTDPSFIGWCLNQIETFAWIYVIILTLMTLLKLLRVLGVERLMHMVLYPVLRMLGIGKDAANVAVIGTVLGLTFGAGLLIKEAESGRLTKRDIFLTIGFLSLCHSVIEDTTLVLLLGADLSGVLWARLAFALIVIAVLARVSFVTKRLEAAS</sequence>
<dbReference type="Proteomes" id="UP000092840">
    <property type="component" value="Unassembled WGS sequence"/>
</dbReference>
<reference evidence="2 5" key="1">
    <citation type="submission" date="2016-06" db="EMBL/GenBank/DDBJ databases">
        <authorList>
            <person name="Kjaerup R.B."/>
            <person name="Dalgaard T.S."/>
            <person name="Juul-Madsen H.R."/>
        </authorList>
    </citation>
    <scope>NUCLEOTIDE SEQUENCE [LARGE SCALE GENOMIC DNA]</scope>
    <source>
        <strain evidence="2 5">CECT 5115</strain>
    </source>
</reference>
<proteinExistence type="predicted"/>
<feature type="transmembrane region" description="Helical" evidence="1">
    <location>
        <begin position="289"/>
        <end position="308"/>
    </location>
</feature>